<name>A0AAV3PQK0_LITER</name>
<comment type="caution">
    <text evidence="8">The sequence shown here is derived from an EMBL/GenBank/DDBJ whole genome shotgun (WGS) entry which is preliminary data.</text>
</comment>
<protein>
    <recommendedName>
        <fullName evidence="7">TPX2 C-terminal domain-containing protein</fullName>
    </recommendedName>
</protein>
<evidence type="ECO:0000313" key="8">
    <source>
        <dbReference type="EMBL" id="GAA0153849.1"/>
    </source>
</evidence>
<feature type="compositionally biased region" description="Low complexity" evidence="6">
    <location>
        <begin position="375"/>
        <end position="391"/>
    </location>
</feature>
<keyword evidence="3" id="KW-0963">Cytoplasm</keyword>
<dbReference type="Pfam" id="PF06886">
    <property type="entry name" value="TPX2"/>
    <property type="match status" value="1"/>
</dbReference>
<comment type="subcellular location">
    <subcellularLocation>
        <location evidence="1">Cytoplasm</location>
        <location evidence="1">Cytoskeleton</location>
    </subcellularLocation>
</comment>
<feature type="compositionally biased region" description="Basic residues" evidence="6">
    <location>
        <begin position="300"/>
        <end position="310"/>
    </location>
</feature>
<keyword evidence="4" id="KW-0493">Microtubule</keyword>
<feature type="compositionally biased region" description="Basic and acidic residues" evidence="6">
    <location>
        <begin position="179"/>
        <end position="196"/>
    </location>
</feature>
<keyword evidence="9" id="KW-1185">Reference proteome</keyword>
<feature type="compositionally biased region" description="Polar residues" evidence="6">
    <location>
        <begin position="1"/>
        <end position="10"/>
    </location>
</feature>
<feature type="region of interest" description="Disordered" evidence="6">
    <location>
        <begin position="70"/>
        <end position="208"/>
    </location>
</feature>
<feature type="compositionally biased region" description="Polar residues" evidence="6">
    <location>
        <begin position="146"/>
        <end position="171"/>
    </location>
</feature>
<keyword evidence="5" id="KW-0206">Cytoskeleton</keyword>
<evidence type="ECO:0000256" key="4">
    <source>
        <dbReference type="ARBA" id="ARBA00022701"/>
    </source>
</evidence>
<evidence type="ECO:0000256" key="5">
    <source>
        <dbReference type="ARBA" id="ARBA00023212"/>
    </source>
</evidence>
<accession>A0AAV3PQK0</accession>
<dbReference type="EMBL" id="BAABME010002265">
    <property type="protein sequence ID" value="GAA0153849.1"/>
    <property type="molecule type" value="Genomic_DNA"/>
</dbReference>
<evidence type="ECO:0000256" key="6">
    <source>
        <dbReference type="SAM" id="MobiDB-lite"/>
    </source>
</evidence>
<dbReference type="Proteomes" id="UP001454036">
    <property type="component" value="Unassembled WGS sequence"/>
</dbReference>
<feature type="region of interest" description="Disordered" evidence="6">
    <location>
        <begin position="238"/>
        <end position="444"/>
    </location>
</feature>
<evidence type="ECO:0000259" key="7">
    <source>
        <dbReference type="Pfam" id="PF06886"/>
    </source>
</evidence>
<evidence type="ECO:0000256" key="1">
    <source>
        <dbReference type="ARBA" id="ARBA00004245"/>
    </source>
</evidence>
<dbReference type="AlphaFoldDB" id="A0AAV3PQK0"/>
<evidence type="ECO:0000313" key="9">
    <source>
        <dbReference type="Proteomes" id="UP001454036"/>
    </source>
</evidence>
<dbReference type="PANTHER" id="PTHR31358">
    <property type="entry name" value="PROTEIN WVD2-LIKE 4"/>
    <property type="match status" value="1"/>
</dbReference>
<organism evidence="8 9">
    <name type="scientific">Lithospermum erythrorhizon</name>
    <name type="common">Purple gromwell</name>
    <name type="synonym">Lithospermum officinale var. erythrorhizon</name>
    <dbReference type="NCBI Taxonomy" id="34254"/>
    <lineage>
        <taxon>Eukaryota</taxon>
        <taxon>Viridiplantae</taxon>
        <taxon>Streptophyta</taxon>
        <taxon>Embryophyta</taxon>
        <taxon>Tracheophyta</taxon>
        <taxon>Spermatophyta</taxon>
        <taxon>Magnoliopsida</taxon>
        <taxon>eudicotyledons</taxon>
        <taxon>Gunneridae</taxon>
        <taxon>Pentapetalae</taxon>
        <taxon>asterids</taxon>
        <taxon>lamiids</taxon>
        <taxon>Boraginales</taxon>
        <taxon>Boraginaceae</taxon>
        <taxon>Boraginoideae</taxon>
        <taxon>Lithospermeae</taxon>
        <taxon>Lithospermum</taxon>
    </lineage>
</organism>
<reference evidence="8 9" key="1">
    <citation type="submission" date="2024-01" db="EMBL/GenBank/DDBJ databases">
        <title>The complete chloroplast genome sequence of Lithospermum erythrorhizon: insights into the phylogenetic relationship among Boraginaceae species and the maternal lineages of purple gromwells.</title>
        <authorList>
            <person name="Okada T."/>
            <person name="Watanabe K."/>
        </authorList>
    </citation>
    <scope>NUCLEOTIDE SEQUENCE [LARGE SCALE GENOMIC DNA]</scope>
</reference>
<gene>
    <name evidence="8" type="ORF">LIER_11991</name>
</gene>
<proteinExistence type="inferred from homology"/>
<evidence type="ECO:0000256" key="2">
    <source>
        <dbReference type="ARBA" id="ARBA00005885"/>
    </source>
</evidence>
<dbReference type="GO" id="GO:0008017">
    <property type="term" value="F:microtubule binding"/>
    <property type="evidence" value="ECO:0007669"/>
    <property type="project" value="InterPro"/>
</dbReference>
<dbReference type="PANTHER" id="PTHR31358:SF29">
    <property type="entry name" value="PROTEIN WVD2-LIKE 5-RELATED"/>
    <property type="match status" value="1"/>
</dbReference>
<dbReference type="GO" id="GO:0005874">
    <property type="term" value="C:microtubule"/>
    <property type="evidence" value="ECO:0007669"/>
    <property type="project" value="UniProtKB-KW"/>
</dbReference>
<feature type="domain" description="TPX2 C-terminal" evidence="7">
    <location>
        <begin position="219"/>
        <end position="294"/>
    </location>
</feature>
<feature type="compositionally biased region" description="Basic and acidic residues" evidence="6">
    <location>
        <begin position="131"/>
        <end position="143"/>
    </location>
</feature>
<feature type="compositionally biased region" description="Basic and acidic residues" evidence="6">
    <location>
        <begin position="311"/>
        <end position="323"/>
    </location>
</feature>
<comment type="similarity">
    <text evidence="2">Belongs to the TPX2 family.</text>
</comment>
<evidence type="ECO:0000256" key="3">
    <source>
        <dbReference type="ARBA" id="ARBA00022490"/>
    </source>
</evidence>
<sequence>MMEASGTTSIPGIEVTSESGVHEQVPPSSDEVVSVDHIEELDEQIESMTLNETEKADSAVEINAQANKELGIKQMDATQNPRAMKNVSKLKNGKPEMAVGKKSKDLKDAAAPSRNVNGKIKPAVPLRSKNKSVDDKQAADCRPKLTTVTNNSNCVEKSGQSDVGKSKSVNLSEGPMGDVKLKLLKKDSQNKEESETHQLISPTEDGKARRVGALPQYNFSFKCDERAERRREFYTKLEEKIHAKEQEKSSIQEKTKESQEAELRRLRKTLAFKATPMPNFYQEPPPPKVELKKIPTTRAKSPKLGRKKSSSARESDESGDHGARPVRLSLDVKVAHNTPAKEPSLGHVKNPVRKSLPKLPSERTNLSTDSRKGSSQRTTLTNSSQSTLQNTDKGQSEAAAQNDTSEIHQERADKPSQDHPSVASGEAVEQEPEQISVVHQSIAL</sequence>
<feature type="compositionally biased region" description="Basic and acidic residues" evidence="6">
    <location>
        <begin position="405"/>
        <end position="417"/>
    </location>
</feature>
<dbReference type="InterPro" id="IPR044833">
    <property type="entry name" value="WDL5/6"/>
</dbReference>
<dbReference type="InterPro" id="IPR027329">
    <property type="entry name" value="TPX2_C"/>
</dbReference>
<feature type="compositionally biased region" description="Basic and acidic residues" evidence="6">
    <location>
        <begin position="238"/>
        <end position="264"/>
    </location>
</feature>
<feature type="region of interest" description="Disordered" evidence="6">
    <location>
        <begin position="1"/>
        <end position="34"/>
    </location>
</feature>